<comment type="caution">
    <text evidence="2">The sequence shown here is derived from an EMBL/GenBank/DDBJ whole genome shotgun (WGS) entry which is preliminary data.</text>
</comment>
<name>A0A7Y0FL02_9BACT</name>
<dbReference type="Proteomes" id="UP000559626">
    <property type="component" value="Unassembled WGS sequence"/>
</dbReference>
<proteinExistence type="predicted"/>
<evidence type="ECO:0000313" key="3">
    <source>
        <dbReference type="Proteomes" id="UP000559626"/>
    </source>
</evidence>
<dbReference type="AlphaFoldDB" id="A0A7Y0FL02"/>
<keyword evidence="3" id="KW-1185">Reference proteome</keyword>
<evidence type="ECO:0000313" key="2">
    <source>
        <dbReference type="EMBL" id="NML64317.1"/>
    </source>
</evidence>
<protein>
    <recommendedName>
        <fullName evidence="4">Phosphate starvation-inducible protein PsiF</fullName>
    </recommendedName>
</protein>
<feature type="signal peptide" evidence="1">
    <location>
        <begin position="1"/>
        <end position="19"/>
    </location>
</feature>
<accession>A0A7Y0FL02</accession>
<dbReference type="EMBL" id="JABBGH010000001">
    <property type="protein sequence ID" value="NML64317.1"/>
    <property type="molecule type" value="Genomic_DNA"/>
</dbReference>
<evidence type="ECO:0000256" key="1">
    <source>
        <dbReference type="SAM" id="SignalP"/>
    </source>
</evidence>
<dbReference type="RefSeq" id="WP_169529623.1">
    <property type="nucleotide sequence ID" value="NZ_JABBGH010000001.1"/>
</dbReference>
<evidence type="ECO:0008006" key="4">
    <source>
        <dbReference type="Google" id="ProtNLM"/>
    </source>
</evidence>
<gene>
    <name evidence="2" type="ORF">HHL22_03775</name>
</gene>
<sequence length="86" mass="8524">MKKTLLALALLASASTAFATDGPKPTAKAGKRADGCTGMAAAKCDKSMMTASAKMDGMPACCRAKMAARAAATTTASAAKPVVKSL</sequence>
<organism evidence="2 3">
    <name type="scientific">Hymenobacter polaris</name>
    <dbReference type="NCBI Taxonomy" id="2682546"/>
    <lineage>
        <taxon>Bacteria</taxon>
        <taxon>Pseudomonadati</taxon>
        <taxon>Bacteroidota</taxon>
        <taxon>Cytophagia</taxon>
        <taxon>Cytophagales</taxon>
        <taxon>Hymenobacteraceae</taxon>
        <taxon>Hymenobacter</taxon>
    </lineage>
</organism>
<feature type="chain" id="PRO_5030628258" description="Phosphate starvation-inducible protein PsiF" evidence="1">
    <location>
        <begin position="20"/>
        <end position="86"/>
    </location>
</feature>
<keyword evidence="1" id="KW-0732">Signal</keyword>
<reference evidence="2 3" key="1">
    <citation type="submission" date="2020-04" db="EMBL/GenBank/DDBJ databases">
        <title>Hymenobacter polaris sp. nov., isolated from Arctic soil.</title>
        <authorList>
            <person name="Dahal R.H."/>
        </authorList>
    </citation>
    <scope>NUCLEOTIDE SEQUENCE [LARGE SCALE GENOMIC DNA]</scope>
    <source>
        <strain evidence="2 3">RP-2-7</strain>
    </source>
</reference>